<dbReference type="Gene3D" id="1.10.10.60">
    <property type="entry name" value="Homeodomain-like"/>
    <property type="match status" value="1"/>
</dbReference>
<dbReference type="InterPro" id="IPR001647">
    <property type="entry name" value="HTH_TetR"/>
</dbReference>
<dbReference type="PROSITE" id="PS01081">
    <property type="entry name" value="HTH_TETR_1"/>
    <property type="match status" value="1"/>
</dbReference>
<dbReference type="InterPro" id="IPR050109">
    <property type="entry name" value="HTH-type_TetR-like_transc_reg"/>
</dbReference>
<evidence type="ECO:0000256" key="4">
    <source>
        <dbReference type="PROSITE-ProRule" id="PRU00335"/>
    </source>
</evidence>
<dbReference type="PROSITE" id="PS50977">
    <property type="entry name" value="HTH_TETR_2"/>
    <property type="match status" value="1"/>
</dbReference>
<reference evidence="6 7" key="1">
    <citation type="submission" date="2018-11" db="EMBL/GenBank/DDBJ databases">
        <title>Trebonia kvetii gen.nov., sp.nov., a novel acidophilic actinobacterium, and proposal of the new actinobacterial family Treboniaceae fam. nov.</title>
        <authorList>
            <person name="Rapoport D."/>
            <person name="Sagova-Mareckova M."/>
            <person name="Sedlacek I."/>
            <person name="Provaznik J."/>
            <person name="Kralova S."/>
            <person name="Pavlinic D."/>
            <person name="Benes V."/>
            <person name="Kopecky J."/>
        </authorList>
    </citation>
    <scope>NUCLEOTIDE SEQUENCE [LARGE SCALE GENOMIC DNA]</scope>
    <source>
        <strain evidence="6 7">15Tr583</strain>
    </source>
</reference>
<dbReference type="SUPFAM" id="SSF46689">
    <property type="entry name" value="Homeodomain-like"/>
    <property type="match status" value="1"/>
</dbReference>
<accession>A0A6P2C700</accession>
<comment type="caution">
    <text evidence="6">The sequence shown here is derived from an EMBL/GenBank/DDBJ whole genome shotgun (WGS) entry which is preliminary data.</text>
</comment>
<keyword evidence="3" id="KW-0804">Transcription</keyword>
<dbReference type="PANTHER" id="PTHR30055:SF238">
    <property type="entry name" value="MYCOFACTOCIN BIOSYNTHESIS TRANSCRIPTIONAL REGULATOR MFTR-RELATED"/>
    <property type="match status" value="1"/>
</dbReference>
<dbReference type="InterPro" id="IPR009057">
    <property type="entry name" value="Homeodomain-like_sf"/>
</dbReference>
<evidence type="ECO:0000259" key="5">
    <source>
        <dbReference type="PROSITE" id="PS50977"/>
    </source>
</evidence>
<evidence type="ECO:0000313" key="7">
    <source>
        <dbReference type="Proteomes" id="UP000460272"/>
    </source>
</evidence>
<evidence type="ECO:0000256" key="1">
    <source>
        <dbReference type="ARBA" id="ARBA00023015"/>
    </source>
</evidence>
<dbReference type="PRINTS" id="PR00455">
    <property type="entry name" value="HTHTETR"/>
</dbReference>
<feature type="domain" description="HTH tetR-type" evidence="5">
    <location>
        <begin position="80"/>
        <end position="140"/>
    </location>
</feature>
<dbReference type="PANTHER" id="PTHR30055">
    <property type="entry name" value="HTH-TYPE TRANSCRIPTIONAL REGULATOR RUTR"/>
    <property type="match status" value="1"/>
</dbReference>
<feature type="DNA-binding region" description="H-T-H motif" evidence="4">
    <location>
        <begin position="103"/>
        <end position="122"/>
    </location>
</feature>
<keyword evidence="7" id="KW-1185">Reference proteome</keyword>
<dbReference type="InterPro" id="IPR041347">
    <property type="entry name" value="MftR_C"/>
</dbReference>
<dbReference type="OrthoDB" id="8688418at2"/>
<dbReference type="GO" id="GO:0000976">
    <property type="term" value="F:transcription cis-regulatory region binding"/>
    <property type="evidence" value="ECO:0007669"/>
    <property type="project" value="TreeGrafter"/>
</dbReference>
<dbReference type="Gene3D" id="1.10.357.10">
    <property type="entry name" value="Tetracycline Repressor, domain 2"/>
    <property type="match status" value="1"/>
</dbReference>
<dbReference type="InterPro" id="IPR023772">
    <property type="entry name" value="DNA-bd_HTH_TetR-type_CS"/>
</dbReference>
<dbReference type="Pfam" id="PF17754">
    <property type="entry name" value="TetR_C_14"/>
    <property type="match status" value="1"/>
</dbReference>
<evidence type="ECO:0000256" key="3">
    <source>
        <dbReference type="ARBA" id="ARBA00023163"/>
    </source>
</evidence>
<sequence length="294" mass="31768">MLDPASGASFSRLRMPVNAGKMPAQGIRELPGRVDSCRRCNYSMRATWNRPEDFGERIMTLTGTAPVAETQVSLRERKKLATRRLLRRAALELVSERGLANVTVEDIAEAADVSPRTFFNYFTSKEAVLFGGEPDRAARLREAIATSAPGQPAIDALRTVLAADAEARADELRSLGGDPADWVRRMKMARSDPQVRAAHAAQMAMIERAIAEGLADRLGADPDSDPYPLVLAAASVGIFRACMAFWGGSAGAVPLGQLVEQAFRGLAEGLPEDSAFRGIQATVTGQNVTDRRDR</sequence>
<proteinExistence type="predicted"/>
<evidence type="ECO:0000313" key="6">
    <source>
        <dbReference type="EMBL" id="TVZ06970.1"/>
    </source>
</evidence>
<dbReference type="GO" id="GO:0003700">
    <property type="term" value="F:DNA-binding transcription factor activity"/>
    <property type="evidence" value="ECO:0007669"/>
    <property type="project" value="TreeGrafter"/>
</dbReference>
<name>A0A6P2C700_9ACTN</name>
<organism evidence="6 7">
    <name type="scientific">Trebonia kvetii</name>
    <dbReference type="NCBI Taxonomy" id="2480626"/>
    <lineage>
        <taxon>Bacteria</taxon>
        <taxon>Bacillati</taxon>
        <taxon>Actinomycetota</taxon>
        <taxon>Actinomycetes</taxon>
        <taxon>Streptosporangiales</taxon>
        <taxon>Treboniaceae</taxon>
        <taxon>Trebonia</taxon>
    </lineage>
</organism>
<dbReference type="AlphaFoldDB" id="A0A6P2C700"/>
<evidence type="ECO:0000256" key="2">
    <source>
        <dbReference type="ARBA" id="ARBA00023125"/>
    </source>
</evidence>
<dbReference type="EMBL" id="RPFW01000001">
    <property type="protein sequence ID" value="TVZ06970.1"/>
    <property type="molecule type" value="Genomic_DNA"/>
</dbReference>
<gene>
    <name evidence="6" type="ORF">EAS64_06495</name>
</gene>
<keyword evidence="2 4" id="KW-0238">DNA-binding</keyword>
<dbReference type="Proteomes" id="UP000460272">
    <property type="component" value="Unassembled WGS sequence"/>
</dbReference>
<dbReference type="Pfam" id="PF00440">
    <property type="entry name" value="TetR_N"/>
    <property type="match status" value="1"/>
</dbReference>
<protein>
    <submittedName>
        <fullName evidence="6">TetR family transcriptional regulator</fullName>
    </submittedName>
</protein>
<keyword evidence="1" id="KW-0805">Transcription regulation</keyword>